<feature type="active site" description="Proton acceptor" evidence="1">
    <location>
        <position position="187"/>
    </location>
</feature>
<dbReference type="HOGENOM" id="CLU_036584_1_1_12"/>
<dbReference type="SUPFAM" id="SSF53800">
    <property type="entry name" value="Chelatase"/>
    <property type="match status" value="1"/>
</dbReference>
<dbReference type="Pfam" id="PF06180">
    <property type="entry name" value="CbiK"/>
    <property type="match status" value="1"/>
</dbReference>
<dbReference type="GO" id="GO:0016852">
    <property type="term" value="F:sirohydrochlorin cobaltochelatase activity"/>
    <property type="evidence" value="ECO:0007669"/>
    <property type="project" value="UniProtKB-EC"/>
</dbReference>
<dbReference type="EC" id="4.99.1.3" evidence="4"/>
<dbReference type="STRING" id="545694.TREPR_0516"/>
<dbReference type="EMBL" id="CP001843">
    <property type="protein sequence ID" value="AEF86213.1"/>
    <property type="molecule type" value="Genomic_DNA"/>
</dbReference>
<proteinExistence type="predicted"/>
<evidence type="ECO:0000256" key="2">
    <source>
        <dbReference type="PIRSR" id="PIRSR033579-3"/>
    </source>
</evidence>
<keyword evidence="5" id="KW-1185">Reference proteome</keyword>
<dbReference type="GO" id="GO:0019251">
    <property type="term" value="P:anaerobic cobalamin biosynthetic process"/>
    <property type="evidence" value="ECO:0007669"/>
    <property type="project" value="InterPro"/>
</dbReference>
<keyword evidence="2" id="KW-0170">Cobalt</keyword>
<dbReference type="CDD" id="cd03413">
    <property type="entry name" value="CbiK_C"/>
    <property type="match status" value="1"/>
</dbReference>
<feature type="signal peptide" evidence="3">
    <location>
        <begin position="1"/>
        <end position="25"/>
    </location>
</feature>
<organism evidence="4 5">
    <name type="scientific">Treponema primitia (strain ATCC BAA-887 / DSM 12427 / ZAS-2)</name>
    <dbReference type="NCBI Taxonomy" id="545694"/>
    <lineage>
        <taxon>Bacteria</taxon>
        <taxon>Pseudomonadati</taxon>
        <taxon>Spirochaetota</taxon>
        <taxon>Spirochaetia</taxon>
        <taxon>Spirochaetales</taxon>
        <taxon>Treponemataceae</taxon>
        <taxon>Treponema</taxon>
    </lineage>
</organism>
<dbReference type="PIRSF" id="PIRSF033579">
    <property type="entry name" value="Anaer_Co_chel"/>
    <property type="match status" value="1"/>
</dbReference>
<dbReference type="KEGG" id="tpi:TREPR_0516"/>
<gene>
    <name evidence="4" type="ordered locus">TREPR_0516</name>
</gene>
<dbReference type="RefSeq" id="WP_015709502.1">
    <property type="nucleotide sequence ID" value="NC_015578.1"/>
</dbReference>
<name>F5YLC4_TREPZ</name>
<keyword evidence="3" id="KW-0732">Signal</keyword>
<keyword evidence="4" id="KW-0456">Lyase</keyword>
<reference evidence="4 5" key="2">
    <citation type="journal article" date="2011" name="ISME J.">
        <title>RNA-seq reveals cooperative metabolic interactions between two termite-gut spirochete species in co-culture.</title>
        <authorList>
            <person name="Rosenthal A.Z."/>
            <person name="Matson E.G."/>
            <person name="Eldar A."/>
            <person name="Leadbetter J.R."/>
        </authorList>
    </citation>
    <scope>NUCLEOTIDE SEQUENCE [LARGE SCALE GENOMIC DNA]</scope>
    <source>
        <strain evidence="5">ATCC BAA-887 / DSM 12427 / ZAS-2</strain>
    </source>
</reference>
<dbReference type="GO" id="GO:0046872">
    <property type="term" value="F:metal ion binding"/>
    <property type="evidence" value="ECO:0007669"/>
    <property type="project" value="UniProtKB-KW"/>
</dbReference>
<accession>F5YLC4</accession>
<dbReference type="AlphaFoldDB" id="F5YLC4"/>
<feature type="binding site" evidence="2">
    <location>
        <position position="187"/>
    </location>
    <ligand>
        <name>Co(2+)</name>
        <dbReference type="ChEBI" id="CHEBI:48828"/>
    </ligand>
</feature>
<dbReference type="InterPro" id="IPR010388">
    <property type="entry name" value="Anaerobic_Co-chelatase"/>
</dbReference>
<dbReference type="Proteomes" id="UP000009223">
    <property type="component" value="Chromosome"/>
</dbReference>
<feature type="binding site" evidence="2">
    <location>
        <position position="218"/>
    </location>
    <ligand>
        <name>Co(2+)</name>
        <dbReference type="ChEBI" id="CHEBI:48828"/>
    </ligand>
</feature>
<dbReference type="eggNOG" id="COG4822">
    <property type="taxonomic scope" value="Bacteria"/>
</dbReference>
<sequence>MKSFTRTGVVFALPLLITLLLPACAGNFVARSGSSKAAVGEKKPVVLVVSFGTSYNDTRANTIGAIEKAIAAAYPNYEQRQAFTSQIIIDKLRKRDGLQIDNITEAMNRLKADGVKELVVQPTHVMNGLEYDEMQEAIKPFSKDFTKLSYGLPLLISDSDYTEVVNIITNDTKQYAADDTAVVFMGHGTEHEANATYSKLDTLLKAKGFSRYIIGTVEATPSLDDVIAQVDALNVKKVVLFPFMIVAGDHANNDMAGDEEDSWKTILESKGYTVRAVLRGLGEYPGIQAMFVRHAGDAIGNS</sequence>
<protein>
    <submittedName>
        <fullName evidence="4">Sirohydrochlorin cobaltochelatase</fullName>
        <ecNumber evidence="4">4.99.1.3</ecNumber>
    </submittedName>
</protein>
<feature type="binding site" evidence="2">
    <location>
        <position position="250"/>
    </location>
    <ligand>
        <name>Co(2+)</name>
        <dbReference type="ChEBI" id="CHEBI:48828"/>
    </ligand>
</feature>
<evidence type="ECO:0000313" key="4">
    <source>
        <dbReference type="EMBL" id="AEF86213.1"/>
    </source>
</evidence>
<dbReference type="Gene3D" id="3.40.50.1400">
    <property type="match status" value="2"/>
</dbReference>
<reference evidence="5" key="1">
    <citation type="submission" date="2009-12" db="EMBL/GenBank/DDBJ databases">
        <title>Complete sequence of Treponema primitia strain ZAS-2.</title>
        <authorList>
            <person name="Tetu S.G."/>
            <person name="Matson E."/>
            <person name="Ren Q."/>
            <person name="Seshadri R."/>
            <person name="Elbourne L."/>
            <person name="Hassan K.A."/>
            <person name="Durkin A."/>
            <person name="Radune D."/>
            <person name="Mohamoud Y."/>
            <person name="Shay R."/>
            <person name="Jin S."/>
            <person name="Zhang X."/>
            <person name="Lucey K."/>
            <person name="Ballor N.R."/>
            <person name="Ottesen E."/>
            <person name="Rosenthal R."/>
            <person name="Allen A."/>
            <person name="Leadbetter J.R."/>
            <person name="Paulsen I.T."/>
        </authorList>
    </citation>
    <scope>NUCLEOTIDE SEQUENCE [LARGE SCALE GENOMIC DNA]</scope>
    <source>
        <strain evidence="5">ATCC BAA-887 / DSM 12427 / ZAS-2</strain>
    </source>
</reference>
<evidence type="ECO:0000256" key="1">
    <source>
        <dbReference type="PIRSR" id="PIRSR033579-1"/>
    </source>
</evidence>
<evidence type="ECO:0000256" key="3">
    <source>
        <dbReference type="SAM" id="SignalP"/>
    </source>
</evidence>
<evidence type="ECO:0000313" key="5">
    <source>
        <dbReference type="Proteomes" id="UP000009223"/>
    </source>
</evidence>
<dbReference type="CDD" id="cd03412">
    <property type="entry name" value="CbiK_N"/>
    <property type="match status" value="1"/>
</dbReference>
<feature type="chain" id="PRO_5003335297" evidence="3">
    <location>
        <begin position="26"/>
        <end position="302"/>
    </location>
</feature>
<dbReference type="OrthoDB" id="9770331at2"/>
<keyword evidence="2" id="KW-0479">Metal-binding</keyword>